<keyword evidence="1" id="KW-1133">Transmembrane helix</keyword>
<comment type="caution">
    <text evidence="2">The sequence shown here is derived from an EMBL/GenBank/DDBJ whole genome shotgun (WGS) entry which is preliminary data.</text>
</comment>
<proteinExistence type="predicted"/>
<name>A0A5B7DDH4_PORTR</name>
<dbReference type="EMBL" id="VSRR010000760">
    <property type="protein sequence ID" value="MPC19323.1"/>
    <property type="molecule type" value="Genomic_DNA"/>
</dbReference>
<dbReference type="OrthoDB" id="6362720at2759"/>
<gene>
    <name evidence="2" type="ORF">E2C01_012235</name>
</gene>
<organism evidence="2 3">
    <name type="scientific">Portunus trituberculatus</name>
    <name type="common">Swimming crab</name>
    <name type="synonym">Neptunus trituberculatus</name>
    <dbReference type="NCBI Taxonomy" id="210409"/>
    <lineage>
        <taxon>Eukaryota</taxon>
        <taxon>Metazoa</taxon>
        <taxon>Ecdysozoa</taxon>
        <taxon>Arthropoda</taxon>
        <taxon>Crustacea</taxon>
        <taxon>Multicrustacea</taxon>
        <taxon>Malacostraca</taxon>
        <taxon>Eumalacostraca</taxon>
        <taxon>Eucarida</taxon>
        <taxon>Decapoda</taxon>
        <taxon>Pleocyemata</taxon>
        <taxon>Brachyura</taxon>
        <taxon>Eubrachyura</taxon>
        <taxon>Portunoidea</taxon>
        <taxon>Portunidae</taxon>
        <taxon>Portuninae</taxon>
        <taxon>Portunus</taxon>
    </lineage>
</organism>
<dbReference type="Proteomes" id="UP000324222">
    <property type="component" value="Unassembled WGS sequence"/>
</dbReference>
<protein>
    <submittedName>
        <fullName evidence="2">Uncharacterized protein</fullName>
    </submittedName>
</protein>
<evidence type="ECO:0000313" key="2">
    <source>
        <dbReference type="EMBL" id="MPC19323.1"/>
    </source>
</evidence>
<evidence type="ECO:0000256" key="1">
    <source>
        <dbReference type="SAM" id="Phobius"/>
    </source>
</evidence>
<accession>A0A5B7DDH4</accession>
<keyword evidence="1" id="KW-0812">Transmembrane</keyword>
<reference evidence="2 3" key="1">
    <citation type="submission" date="2019-05" db="EMBL/GenBank/DDBJ databases">
        <title>Another draft genome of Portunus trituberculatus and its Hox gene families provides insights of decapod evolution.</title>
        <authorList>
            <person name="Jeong J.-H."/>
            <person name="Song I."/>
            <person name="Kim S."/>
            <person name="Choi T."/>
            <person name="Kim D."/>
            <person name="Ryu S."/>
            <person name="Kim W."/>
        </authorList>
    </citation>
    <scope>NUCLEOTIDE SEQUENCE [LARGE SCALE GENOMIC DNA]</scope>
    <source>
        <tissue evidence="2">Muscle</tissue>
    </source>
</reference>
<keyword evidence="3" id="KW-1185">Reference proteome</keyword>
<keyword evidence="1" id="KW-0472">Membrane</keyword>
<feature type="transmembrane region" description="Helical" evidence="1">
    <location>
        <begin position="6"/>
        <end position="27"/>
    </location>
</feature>
<dbReference type="AlphaFoldDB" id="A0A5B7DDH4"/>
<evidence type="ECO:0000313" key="3">
    <source>
        <dbReference type="Proteomes" id="UP000324222"/>
    </source>
</evidence>
<sequence>MFSVRVHLRLVGLLVNSLSFTFIFWAIEDFRGDCSKMVVLIVLPLTEVLARFYHLCDVGQSVICAGENLLAAVREAAYEAGLGTPSCEVLSELATRLSATPLAVKNWGMEK</sequence>